<evidence type="ECO:0000259" key="2">
    <source>
        <dbReference type="PROSITE" id="PS51832"/>
    </source>
</evidence>
<dbReference type="PROSITE" id="PS51832">
    <property type="entry name" value="HD_GYP"/>
    <property type="match status" value="1"/>
</dbReference>
<dbReference type="InterPro" id="IPR037522">
    <property type="entry name" value="HD_GYP_dom"/>
</dbReference>
<dbReference type="Proteomes" id="UP000075476">
    <property type="component" value="Unassembled WGS sequence"/>
</dbReference>
<name>A0A9X0MG63_BACCE</name>
<comment type="caution">
    <text evidence="3">The sequence shown here is derived from an EMBL/GenBank/DDBJ whole genome shotgun (WGS) entry which is preliminary data.</text>
</comment>
<proteinExistence type="predicted"/>
<dbReference type="PANTHER" id="PTHR43155">
    <property type="entry name" value="CYCLIC DI-GMP PHOSPHODIESTERASE PA4108-RELATED"/>
    <property type="match status" value="1"/>
</dbReference>
<gene>
    <name evidence="3" type="ORF">AT268_15025</name>
</gene>
<dbReference type="SMART" id="SM00471">
    <property type="entry name" value="HDc"/>
    <property type="match status" value="1"/>
</dbReference>
<dbReference type="InterPro" id="IPR003607">
    <property type="entry name" value="HD/PDEase_dom"/>
</dbReference>
<evidence type="ECO:0008006" key="5">
    <source>
        <dbReference type="Google" id="ProtNLM"/>
    </source>
</evidence>
<dbReference type="CDD" id="cd00077">
    <property type="entry name" value="HDc"/>
    <property type="match status" value="1"/>
</dbReference>
<evidence type="ECO:0000313" key="4">
    <source>
        <dbReference type="Proteomes" id="UP000075476"/>
    </source>
</evidence>
<evidence type="ECO:0000259" key="1">
    <source>
        <dbReference type="PROSITE" id="PS51831"/>
    </source>
</evidence>
<dbReference type="PROSITE" id="PS51831">
    <property type="entry name" value="HD"/>
    <property type="match status" value="1"/>
</dbReference>
<protein>
    <recommendedName>
        <fullName evidence="5">HD-GYP domain-containing protein</fullName>
    </recommendedName>
</protein>
<feature type="domain" description="HD" evidence="1">
    <location>
        <begin position="13"/>
        <end position="136"/>
    </location>
</feature>
<dbReference type="Pfam" id="PF13487">
    <property type="entry name" value="HD_5"/>
    <property type="match status" value="1"/>
</dbReference>
<accession>A0A9X0MG63</accession>
<dbReference type="NCBIfam" id="TIGR00277">
    <property type="entry name" value="HDIG"/>
    <property type="match status" value="1"/>
</dbReference>
<organism evidence="3 4">
    <name type="scientific">Bacillus cereus</name>
    <dbReference type="NCBI Taxonomy" id="1396"/>
    <lineage>
        <taxon>Bacteria</taxon>
        <taxon>Bacillati</taxon>
        <taxon>Bacillota</taxon>
        <taxon>Bacilli</taxon>
        <taxon>Bacillales</taxon>
        <taxon>Bacillaceae</taxon>
        <taxon>Bacillus</taxon>
        <taxon>Bacillus cereus group</taxon>
    </lineage>
</organism>
<dbReference type="Gene3D" id="1.10.3210.10">
    <property type="entry name" value="Hypothetical protein af1432"/>
    <property type="match status" value="1"/>
</dbReference>
<dbReference type="RefSeq" id="WP_061663436.1">
    <property type="nucleotide sequence ID" value="NZ_LOMO01000109.1"/>
</dbReference>
<sequence length="187" mass="21410">MLFYLLGLKDPYTKDHSKRVAIYATILAKETKEYNPDALTKLYHSCLLHDIGKMRIPNKILKKSSSLTKEEYDVMKSHPERGLQVVNLFPFLPVDSSIILSHHEKWDGSGYPNGLKRHEIPLSARIVAIADAFDAMTSTRVYRTALTPKEAYDQIIKGAGTQFDPELINIFKKVFTSWIKIIRMDVK</sequence>
<dbReference type="PANTHER" id="PTHR43155:SF2">
    <property type="entry name" value="CYCLIC DI-GMP PHOSPHODIESTERASE PA4108"/>
    <property type="match status" value="1"/>
</dbReference>
<dbReference type="AlphaFoldDB" id="A0A9X0MG63"/>
<evidence type="ECO:0000313" key="3">
    <source>
        <dbReference type="EMBL" id="KXY38628.1"/>
    </source>
</evidence>
<dbReference type="InterPro" id="IPR006675">
    <property type="entry name" value="HDIG_dom"/>
</dbReference>
<dbReference type="SUPFAM" id="SSF109604">
    <property type="entry name" value="HD-domain/PDEase-like"/>
    <property type="match status" value="1"/>
</dbReference>
<dbReference type="InterPro" id="IPR006674">
    <property type="entry name" value="HD_domain"/>
</dbReference>
<dbReference type="EMBL" id="LOMO01000109">
    <property type="protein sequence ID" value="KXY38628.1"/>
    <property type="molecule type" value="Genomic_DNA"/>
</dbReference>
<feature type="domain" description="HD-GYP" evidence="2">
    <location>
        <begin position="1"/>
        <end position="187"/>
    </location>
</feature>
<reference evidence="3 4" key="1">
    <citation type="submission" date="2015-12" db="EMBL/GenBank/DDBJ databases">
        <title>Bacillus cereus Group isolate.</title>
        <authorList>
            <person name="Kovac J."/>
        </authorList>
    </citation>
    <scope>NUCLEOTIDE SEQUENCE [LARGE SCALE GENOMIC DNA]</scope>
    <source>
        <strain evidence="3 4">FSL K6-0073</strain>
    </source>
</reference>